<protein>
    <submittedName>
        <fullName evidence="1">Uncharacterized protein</fullName>
    </submittedName>
</protein>
<accession>A0ABY5E2L7</accession>
<dbReference type="EMBL" id="CP100595">
    <property type="protein sequence ID" value="UTJ05283.1"/>
    <property type="molecule type" value="Genomic_DNA"/>
</dbReference>
<proteinExistence type="predicted"/>
<evidence type="ECO:0000313" key="2">
    <source>
        <dbReference type="Proteomes" id="UP001060012"/>
    </source>
</evidence>
<sequence>MSNIHYINDEPLAHLDSTRRLDSFMWRTMYKRVQKNIDKDILNIKNIKKVLFNKGGLSQIKIDASLPYVNVNNESMWYLADDQEEYYLPLCISFSDGKVFYDVVLIDGKIDIRAKDFRKKSPYLNHNPILLLRDLKKIEENFKALLKAI</sequence>
<organism evidence="1 2">
    <name type="scientific">Arcobacter roscoffensis</name>
    <dbReference type="NCBI Taxonomy" id="2961520"/>
    <lineage>
        <taxon>Bacteria</taxon>
        <taxon>Pseudomonadati</taxon>
        <taxon>Campylobacterota</taxon>
        <taxon>Epsilonproteobacteria</taxon>
        <taxon>Campylobacterales</taxon>
        <taxon>Arcobacteraceae</taxon>
        <taxon>Arcobacter</taxon>
    </lineage>
</organism>
<dbReference type="Proteomes" id="UP001060012">
    <property type="component" value="Chromosome"/>
</dbReference>
<dbReference type="RefSeq" id="WP_254575464.1">
    <property type="nucleotide sequence ID" value="NZ_CP100595.1"/>
</dbReference>
<evidence type="ECO:0000313" key="1">
    <source>
        <dbReference type="EMBL" id="UTJ05283.1"/>
    </source>
</evidence>
<name>A0ABY5E2L7_9BACT</name>
<reference evidence="1" key="1">
    <citation type="submission" date="2022-07" db="EMBL/GenBank/DDBJ databases">
        <title>Arcobacter roscoffensis sp. nov., a marine bacterium isolated from coastal seawater collected from Roscoff, France.</title>
        <authorList>
            <person name="Pascual J."/>
            <person name="Lepeaux C."/>
            <person name="Methner A."/>
            <person name="Overmann J."/>
        </authorList>
    </citation>
    <scope>NUCLEOTIDE SEQUENCE</scope>
    <source>
        <strain evidence="1">ARW1-2F2</strain>
    </source>
</reference>
<keyword evidence="2" id="KW-1185">Reference proteome</keyword>
<gene>
    <name evidence="1" type="ORF">NJU99_08370</name>
</gene>